<name>A0AAF5Q085_WUCBA</name>
<reference evidence="2" key="3">
    <citation type="submission" date="2024-02" db="UniProtKB">
        <authorList>
            <consortium name="WormBaseParasite"/>
        </authorList>
    </citation>
    <scope>IDENTIFICATION</scope>
    <source>
        <strain evidence="2">pt0022</strain>
    </source>
</reference>
<dbReference type="AlphaFoldDB" id="A0AAF5Q085"/>
<reference evidence="1" key="2">
    <citation type="journal article" date="2016" name="Mol. Ecol.">
        <title>Population genomics of the filarial nematode parasite Wuchereria bancrofti from mosquitoes.</title>
        <authorList>
            <person name="Small S.T."/>
            <person name="Reimer L.J."/>
            <person name="Tisch D.J."/>
            <person name="King C.L."/>
            <person name="Christensen B.M."/>
            <person name="Siba P.M."/>
            <person name="Kazura J.W."/>
            <person name="Serre D."/>
            <person name="Zimmerman P.A."/>
        </authorList>
    </citation>
    <scope>NUCLEOTIDE SEQUENCE</scope>
    <source>
        <strain evidence="1">pt0022</strain>
    </source>
</reference>
<evidence type="ECO:0000313" key="1">
    <source>
        <dbReference type="Proteomes" id="UP000093561"/>
    </source>
</evidence>
<reference evidence="1" key="1">
    <citation type="submission" date="2015-03" db="EMBL/GenBank/DDBJ databases">
        <title>Wuchereria bancrofti Genome Sequencing Papua New Guinea Strain.</title>
        <authorList>
            <person name="Small S.T."/>
            <person name="Serre D."/>
            <person name="Zimmerman P.A."/>
        </authorList>
    </citation>
    <scope>NUCLEOTIDE SEQUENCE [LARGE SCALE GENOMIC DNA]</scope>
    <source>
        <strain evidence="1">pt0022</strain>
    </source>
</reference>
<sequence length="36" mass="4547">MVSYSIYHYIIYVEIERRFIYGEYFSDRSRKPFSQC</sequence>
<evidence type="ECO:0000313" key="2">
    <source>
        <dbReference type="WBParaSite" id="mrna-Wban_07882"/>
    </source>
</evidence>
<dbReference type="Proteomes" id="UP000093561">
    <property type="component" value="Unassembled WGS sequence"/>
</dbReference>
<accession>A0AAF5Q085</accession>
<protein>
    <submittedName>
        <fullName evidence="2">Uncharacterized protein</fullName>
    </submittedName>
</protein>
<proteinExistence type="predicted"/>
<dbReference type="WBParaSite" id="mrna-Wban_07882">
    <property type="protein sequence ID" value="mrna-Wban_07882"/>
    <property type="gene ID" value="Wban_07882"/>
</dbReference>
<organism evidence="1 2">
    <name type="scientific">Wuchereria bancrofti</name>
    <dbReference type="NCBI Taxonomy" id="6293"/>
    <lineage>
        <taxon>Eukaryota</taxon>
        <taxon>Metazoa</taxon>
        <taxon>Ecdysozoa</taxon>
        <taxon>Nematoda</taxon>
        <taxon>Chromadorea</taxon>
        <taxon>Rhabditida</taxon>
        <taxon>Spirurina</taxon>
        <taxon>Spiruromorpha</taxon>
        <taxon>Filarioidea</taxon>
        <taxon>Onchocercidae</taxon>
        <taxon>Wuchereria</taxon>
    </lineage>
</organism>